<evidence type="ECO:0000313" key="2">
    <source>
        <dbReference type="Proteomes" id="UP000325785"/>
    </source>
</evidence>
<dbReference type="AlphaFoldDB" id="A0A5P3AD89"/>
<evidence type="ECO:0008006" key="3">
    <source>
        <dbReference type="Google" id="ProtNLM"/>
    </source>
</evidence>
<sequence>MVQGLSQFNRRWTAIPKAVRQAAIDTLEQNAAEIVADMNRNKPLVEIEIGWSWGQAPNGAMSLGTVGSTERGLLITIWARGDDFSAAWFEFGTAPRQHKSGKSTGQIQASPFFWPVWRARRRRVKSRLTRNINKAIKNA</sequence>
<gene>
    <name evidence="1" type="ORF">RIdsm_02536</name>
</gene>
<dbReference type="OrthoDB" id="8480914at2"/>
<dbReference type="RefSeq" id="WP_057816704.1">
    <property type="nucleotide sequence ID" value="NZ_CP031598.1"/>
</dbReference>
<dbReference type="Proteomes" id="UP000325785">
    <property type="component" value="Chromosome"/>
</dbReference>
<accession>A0A5P3AD89</accession>
<name>A0A5P3AD89_9RHOB</name>
<evidence type="ECO:0000313" key="1">
    <source>
        <dbReference type="EMBL" id="QEW26734.1"/>
    </source>
</evidence>
<dbReference type="KEGG" id="rid:RIdsm_02536"/>
<organism evidence="1 2">
    <name type="scientific">Roseovarius indicus</name>
    <dbReference type="NCBI Taxonomy" id="540747"/>
    <lineage>
        <taxon>Bacteria</taxon>
        <taxon>Pseudomonadati</taxon>
        <taxon>Pseudomonadota</taxon>
        <taxon>Alphaproteobacteria</taxon>
        <taxon>Rhodobacterales</taxon>
        <taxon>Roseobacteraceae</taxon>
        <taxon>Roseovarius</taxon>
    </lineage>
</organism>
<protein>
    <recommendedName>
        <fullName evidence="3">Phage protein, HK97 gp10 family</fullName>
    </recommendedName>
</protein>
<proteinExistence type="predicted"/>
<dbReference type="EMBL" id="CP031598">
    <property type="protein sequence ID" value="QEW26734.1"/>
    <property type="molecule type" value="Genomic_DNA"/>
</dbReference>
<reference evidence="1 2" key="1">
    <citation type="submission" date="2018-08" db="EMBL/GenBank/DDBJ databases">
        <title>Genetic Globetrotter - A new plasmid hitch-hiking vast phylogenetic and geographic distances.</title>
        <authorList>
            <person name="Vollmers J."/>
            <person name="Petersen J."/>
        </authorList>
    </citation>
    <scope>NUCLEOTIDE SEQUENCE [LARGE SCALE GENOMIC DNA]</scope>
    <source>
        <strain evidence="1 2">DSM 26383</strain>
    </source>
</reference>